<dbReference type="Pfam" id="PF00532">
    <property type="entry name" value="Peripla_BP_1"/>
    <property type="match status" value="1"/>
</dbReference>
<dbReference type="RefSeq" id="WP_380971300.1">
    <property type="nucleotide sequence ID" value="NZ_JBHTEF010000001.1"/>
</dbReference>
<dbReference type="PANTHER" id="PTHR30146:SF109">
    <property type="entry name" value="HTH-TYPE TRANSCRIPTIONAL REGULATOR GALS"/>
    <property type="match status" value="1"/>
</dbReference>
<name>A0ABW2SIY1_9ACTO</name>
<feature type="region of interest" description="Disordered" evidence="4">
    <location>
        <begin position="1"/>
        <end position="39"/>
    </location>
</feature>
<keyword evidence="1" id="KW-0805">Transcription regulation</keyword>
<dbReference type="PROSITE" id="PS50932">
    <property type="entry name" value="HTH_LACI_2"/>
    <property type="match status" value="1"/>
</dbReference>
<evidence type="ECO:0000256" key="1">
    <source>
        <dbReference type="ARBA" id="ARBA00023015"/>
    </source>
</evidence>
<evidence type="ECO:0000256" key="3">
    <source>
        <dbReference type="ARBA" id="ARBA00023163"/>
    </source>
</evidence>
<dbReference type="InterPro" id="IPR010982">
    <property type="entry name" value="Lambda_DNA-bd_dom_sf"/>
</dbReference>
<evidence type="ECO:0000256" key="4">
    <source>
        <dbReference type="SAM" id="MobiDB-lite"/>
    </source>
</evidence>
<accession>A0ABW2SIY1</accession>
<comment type="caution">
    <text evidence="6">The sequence shown here is derived from an EMBL/GenBank/DDBJ whole genome shotgun (WGS) entry which is preliminary data.</text>
</comment>
<keyword evidence="7" id="KW-1185">Reference proteome</keyword>
<dbReference type="Gene3D" id="3.40.50.2300">
    <property type="match status" value="2"/>
</dbReference>
<dbReference type="CDD" id="cd01392">
    <property type="entry name" value="HTH_LacI"/>
    <property type="match status" value="1"/>
</dbReference>
<dbReference type="SUPFAM" id="SSF47413">
    <property type="entry name" value="lambda repressor-like DNA-binding domains"/>
    <property type="match status" value="1"/>
</dbReference>
<evidence type="ECO:0000313" key="6">
    <source>
        <dbReference type="EMBL" id="MFC7579799.1"/>
    </source>
</evidence>
<gene>
    <name evidence="6" type="ORF">ACFQWG_00950</name>
</gene>
<keyword evidence="3" id="KW-0804">Transcription</keyword>
<dbReference type="InterPro" id="IPR028082">
    <property type="entry name" value="Peripla_BP_I"/>
</dbReference>
<sequence>MHTSGSGRPAAHSPRPAAPGGARVAGTPSPATPQAALPPARRVTLAQVARASDVSLKTASRVLGGEPHVASATRERVLAAARSLGYQRNTAASLLASGRRADYLGLITGDLTNPFYAALAQEIEESTRVHHLRLNLSSSGESPETEWELARSLSDQRCRALIVVSSMSDHAGYGELQRTGMPVVFVDRPARGVEADSVVLDNVRGGQLAAEHLLAQGHRDIAYIGDYDWLPTQRERFEGFARAMGRSGAGPWRDLVRTGAHDVPGAREAVQDLLSGARAPSAFVAGNNRSSLAVLQELVSRFPQPASRPAIVGFDDVEWAEVLGLTVIAHEAGEMGRRAVDLVLGRLGNPDRAPVSLVLPVRVIARGSGELAPPPTR</sequence>
<dbReference type="SMART" id="SM00354">
    <property type="entry name" value="HTH_LACI"/>
    <property type="match status" value="1"/>
</dbReference>
<organism evidence="6 7">
    <name type="scientific">Schaalia naturae</name>
    <dbReference type="NCBI Taxonomy" id="635203"/>
    <lineage>
        <taxon>Bacteria</taxon>
        <taxon>Bacillati</taxon>
        <taxon>Actinomycetota</taxon>
        <taxon>Actinomycetes</taxon>
        <taxon>Actinomycetales</taxon>
        <taxon>Actinomycetaceae</taxon>
        <taxon>Schaalia</taxon>
    </lineage>
</organism>
<keyword evidence="2 6" id="KW-0238">DNA-binding</keyword>
<dbReference type="Gene3D" id="1.10.260.40">
    <property type="entry name" value="lambda repressor-like DNA-binding domains"/>
    <property type="match status" value="1"/>
</dbReference>
<dbReference type="InterPro" id="IPR000843">
    <property type="entry name" value="HTH_LacI"/>
</dbReference>
<evidence type="ECO:0000313" key="7">
    <source>
        <dbReference type="Proteomes" id="UP001596527"/>
    </source>
</evidence>
<dbReference type="Pfam" id="PF00356">
    <property type="entry name" value="LacI"/>
    <property type="match status" value="1"/>
</dbReference>
<evidence type="ECO:0000256" key="2">
    <source>
        <dbReference type="ARBA" id="ARBA00023125"/>
    </source>
</evidence>
<feature type="domain" description="HTH lacI-type" evidence="5">
    <location>
        <begin position="43"/>
        <end position="97"/>
    </location>
</feature>
<protein>
    <submittedName>
        <fullName evidence="6">LacI family DNA-binding transcriptional regulator</fullName>
    </submittedName>
</protein>
<dbReference type="CDD" id="cd06267">
    <property type="entry name" value="PBP1_LacI_sugar_binding-like"/>
    <property type="match status" value="1"/>
</dbReference>
<feature type="compositionally biased region" description="Low complexity" evidence="4">
    <location>
        <begin position="7"/>
        <end position="26"/>
    </location>
</feature>
<dbReference type="SUPFAM" id="SSF53822">
    <property type="entry name" value="Periplasmic binding protein-like I"/>
    <property type="match status" value="1"/>
</dbReference>
<dbReference type="Proteomes" id="UP001596527">
    <property type="component" value="Unassembled WGS sequence"/>
</dbReference>
<proteinExistence type="predicted"/>
<dbReference type="PANTHER" id="PTHR30146">
    <property type="entry name" value="LACI-RELATED TRANSCRIPTIONAL REPRESSOR"/>
    <property type="match status" value="1"/>
</dbReference>
<dbReference type="GO" id="GO:0003677">
    <property type="term" value="F:DNA binding"/>
    <property type="evidence" value="ECO:0007669"/>
    <property type="project" value="UniProtKB-KW"/>
</dbReference>
<dbReference type="EMBL" id="JBHTEF010000001">
    <property type="protein sequence ID" value="MFC7579799.1"/>
    <property type="molecule type" value="Genomic_DNA"/>
</dbReference>
<reference evidence="7" key="1">
    <citation type="journal article" date="2019" name="Int. J. Syst. Evol. Microbiol.">
        <title>The Global Catalogue of Microorganisms (GCM) 10K type strain sequencing project: providing services to taxonomists for standard genome sequencing and annotation.</title>
        <authorList>
            <consortium name="The Broad Institute Genomics Platform"/>
            <consortium name="The Broad Institute Genome Sequencing Center for Infectious Disease"/>
            <person name="Wu L."/>
            <person name="Ma J."/>
        </authorList>
    </citation>
    <scope>NUCLEOTIDE SEQUENCE [LARGE SCALE GENOMIC DNA]</scope>
    <source>
        <strain evidence="7">CCUG 56698</strain>
    </source>
</reference>
<dbReference type="InterPro" id="IPR001761">
    <property type="entry name" value="Peripla_BP/Lac1_sug-bd_dom"/>
</dbReference>
<evidence type="ECO:0000259" key="5">
    <source>
        <dbReference type="PROSITE" id="PS50932"/>
    </source>
</evidence>